<organism evidence="3 4">
    <name type="scientific">Flavobacterium sufflavum</name>
    <dbReference type="NCBI Taxonomy" id="1921138"/>
    <lineage>
        <taxon>Bacteria</taxon>
        <taxon>Pseudomonadati</taxon>
        <taxon>Bacteroidota</taxon>
        <taxon>Flavobacteriia</taxon>
        <taxon>Flavobacteriales</taxon>
        <taxon>Flavobacteriaceae</taxon>
        <taxon>Flavobacterium</taxon>
    </lineage>
</organism>
<protein>
    <submittedName>
        <fullName evidence="3">Polyketide cyclase</fullName>
    </submittedName>
</protein>
<dbReference type="AlphaFoldDB" id="A0A437KVZ8"/>
<evidence type="ECO:0000259" key="2">
    <source>
        <dbReference type="Pfam" id="PF08327"/>
    </source>
</evidence>
<dbReference type="Proteomes" id="UP000285211">
    <property type="component" value="Unassembled WGS sequence"/>
</dbReference>
<dbReference type="SUPFAM" id="SSF55961">
    <property type="entry name" value="Bet v1-like"/>
    <property type="match status" value="1"/>
</dbReference>
<dbReference type="Pfam" id="PF08327">
    <property type="entry name" value="AHSA1"/>
    <property type="match status" value="1"/>
</dbReference>
<dbReference type="InterPro" id="IPR023393">
    <property type="entry name" value="START-like_dom_sf"/>
</dbReference>
<name>A0A437KVZ8_9FLAO</name>
<sequence length="148" mass="16660">MANKVTLHRVFTASPEKVYKAFTDADAMASWLPPYGFVCKVHSMDVQIGGKYKMSFTNFTTGNSHSFGGEYLEIIPNELLKYTDEFDDPNLPGQMITTIELRKVLCGTELFATQEGIPDVIPTEMCYLGWQESLDKLKRLVEPNIPDA</sequence>
<comment type="caution">
    <text evidence="3">The sequence shown here is derived from an EMBL/GenBank/DDBJ whole genome shotgun (WGS) entry which is preliminary data.</text>
</comment>
<evidence type="ECO:0000313" key="4">
    <source>
        <dbReference type="Proteomes" id="UP000285211"/>
    </source>
</evidence>
<evidence type="ECO:0000256" key="1">
    <source>
        <dbReference type="ARBA" id="ARBA00006817"/>
    </source>
</evidence>
<dbReference type="InterPro" id="IPR013538">
    <property type="entry name" value="ASHA1/2-like_C"/>
</dbReference>
<evidence type="ECO:0000313" key="3">
    <source>
        <dbReference type="EMBL" id="RVT76587.1"/>
    </source>
</evidence>
<feature type="domain" description="Activator of Hsp90 ATPase homologue 1/2-like C-terminal" evidence="2">
    <location>
        <begin position="13"/>
        <end position="142"/>
    </location>
</feature>
<reference evidence="3 4" key="1">
    <citation type="submission" date="2019-01" db="EMBL/GenBank/DDBJ databases">
        <authorList>
            <person name="Chen W.-M."/>
        </authorList>
    </citation>
    <scope>NUCLEOTIDE SEQUENCE [LARGE SCALE GENOMIC DNA]</scope>
    <source>
        <strain evidence="3 4">BBQ-12</strain>
    </source>
</reference>
<keyword evidence="4" id="KW-1185">Reference proteome</keyword>
<dbReference type="Gene3D" id="3.30.530.20">
    <property type="match status" value="1"/>
</dbReference>
<comment type="similarity">
    <text evidence="1">Belongs to the AHA1 family.</text>
</comment>
<dbReference type="CDD" id="cd08895">
    <property type="entry name" value="SRPBCC_CalC_Aha1-like_2"/>
    <property type="match status" value="1"/>
</dbReference>
<dbReference type="EMBL" id="SACJ01000004">
    <property type="protein sequence ID" value="RVT76587.1"/>
    <property type="molecule type" value="Genomic_DNA"/>
</dbReference>
<proteinExistence type="inferred from homology"/>
<accession>A0A437KVZ8</accession>
<dbReference type="RefSeq" id="WP_128194675.1">
    <property type="nucleotide sequence ID" value="NZ_SACJ01000004.1"/>
</dbReference>
<gene>
    <name evidence="3" type="ORF">EOD40_08780</name>
</gene>
<dbReference type="OrthoDB" id="9786557at2"/>